<dbReference type="EMBL" id="JACHJN010000012">
    <property type="protein sequence ID" value="MBB5959629.1"/>
    <property type="molecule type" value="Genomic_DNA"/>
</dbReference>
<dbReference type="Proteomes" id="UP000547510">
    <property type="component" value="Unassembled WGS sequence"/>
</dbReference>
<evidence type="ECO:0000313" key="2">
    <source>
        <dbReference type="Proteomes" id="UP000547510"/>
    </source>
</evidence>
<proteinExistence type="predicted"/>
<sequence length="192" mass="22568">MNASWLAASATVCATVLAALFAYINTNRVHQAQERLKWINAQLGEFYGPLYSIALAGEVAWKQFRIQVRPEGGYLFDYDLTEDEKREWTRWMSTVIMPANRRMYEIIVTKSHLLVGDEMPPLFLRFCAHVASYEVLIKNWEQNDYSIINSQIKFPQGYREQISETFLSLKRQQQDLLQRVEPSRRRRLRSSK</sequence>
<organism evidence="1 2">
    <name type="scientific">Saccharothrix tamanrassetensis</name>
    <dbReference type="NCBI Taxonomy" id="1051531"/>
    <lineage>
        <taxon>Bacteria</taxon>
        <taxon>Bacillati</taxon>
        <taxon>Actinomycetota</taxon>
        <taxon>Actinomycetes</taxon>
        <taxon>Pseudonocardiales</taxon>
        <taxon>Pseudonocardiaceae</taxon>
        <taxon>Saccharothrix</taxon>
    </lineage>
</organism>
<dbReference type="AlphaFoldDB" id="A0A841CQQ9"/>
<evidence type="ECO:0000313" key="1">
    <source>
        <dbReference type="EMBL" id="MBB5959629.1"/>
    </source>
</evidence>
<comment type="caution">
    <text evidence="1">The sequence shown here is derived from an EMBL/GenBank/DDBJ whole genome shotgun (WGS) entry which is preliminary data.</text>
</comment>
<name>A0A841CQQ9_9PSEU</name>
<dbReference type="RefSeq" id="WP_184696705.1">
    <property type="nucleotide sequence ID" value="NZ_JACHJN010000012.1"/>
</dbReference>
<keyword evidence="2" id="KW-1185">Reference proteome</keyword>
<protein>
    <submittedName>
        <fullName evidence="1">Uncharacterized protein</fullName>
    </submittedName>
</protein>
<accession>A0A841CQQ9</accession>
<reference evidence="1 2" key="1">
    <citation type="submission" date="2020-08" db="EMBL/GenBank/DDBJ databases">
        <title>Genomic Encyclopedia of Type Strains, Phase III (KMG-III): the genomes of soil and plant-associated and newly described type strains.</title>
        <authorList>
            <person name="Whitman W."/>
        </authorList>
    </citation>
    <scope>NUCLEOTIDE SEQUENCE [LARGE SCALE GENOMIC DNA]</scope>
    <source>
        <strain evidence="1 2">CECT 8640</strain>
    </source>
</reference>
<gene>
    <name evidence="1" type="ORF">FHS29_006250</name>
</gene>